<dbReference type="InterPro" id="IPR025419">
    <property type="entry name" value="DUF4142"/>
</dbReference>
<dbReference type="PANTHER" id="PTHR38593:SF1">
    <property type="entry name" value="BLR2558 PROTEIN"/>
    <property type="match status" value="1"/>
</dbReference>
<keyword evidence="3" id="KW-1185">Reference proteome</keyword>
<sequence>MIRTLLAGAACAALLAACQQERSPEVVDKAQDMAAGPVGQMSAATMGSNTQAGYISNAAMGDMYEIMAADIALERTQNAQVRELATMIKTDHTAASNAMKGMLPQAAPDAEAPTALDERRQGLIDNLRSASAESFDRTWIDQQVAAHQEAVTLHSGFQDQDSPLAAHARSVLPKIQAHLERAQQIQGSM</sequence>
<dbReference type="OrthoDB" id="8005547at2"/>
<dbReference type="InterPro" id="IPR012347">
    <property type="entry name" value="Ferritin-like"/>
</dbReference>
<evidence type="ECO:0000313" key="3">
    <source>
        <dbReference type="Proteomes" id="UP000198788"/>
    </source>
</evidence>
<accession>A0A1I6QI90</accession>
<gene>
    <name evidence="2" type="ORF">SAMN05192570_1843</name>
</gene>
<dbReference type="Proteomes" id="UP000198788">
    <property type="component" value="Unassembled WGS sequence"/>
</dbReference>
<reference evidence="3" key="1">
    <citation type="submission" date="2016-10" db="EMBL/GenBank/DDBJ databases">
        <authorList>
            <person name="Varghese N."/>
            <person name="Submissions S."/>
        </authorList>
    </citation>
    <scope>NUCLEOTIDE SEQUENCE [LARGE SCALE GENOMIC DNA]</scope>
    <source>
        <strain evidence="3">CGMCC 1.10683</strain>
    </source>
</reference>
<dbReference type="EMBL" id="FOZV01000003">
    <property type="protein sequence ID" value="SFS52038.1"/>
    <property type="molecule type" value="Genomic_DNA"/>
</dbReference>
<evidence type="ECO:0000313" key="2">
    <source>
        <dbReference type="EMBL" id="SFS52038.1"/>
    </source>
</evidence>
<dbReference type="PROSITE" id="PS51257">
    <property type="entry name" value="PROKAR_LIPOPROTEIN"/>
    <property type="match status" value="1"/>
</dbReference>
<dbReference type="STRING" id="871741.SAMN05192570_1843"/>
<name>A0A1I6QI90_9CAUL</name>
<evidence type="ECO:0000259" key="1">
    <source>
        <dbReference type="Pfam" id="PF13628"/>
    </source>
</evidence>
<dbReference type="AlphaFoldDB" id="A0A1I6QI90"/>
<dbReference type="RefSeq" id="WP_092309295.1">
    <property type="nucleotide sequence ID" value="NZ_FOZV01000003.1"/>
</dbReference>
<dbReference type="Pfam" id="PF13628">
    <property type="entry name" value="DUF4142"/>
    <property type="match status" value="1"/>
</dbReference>
<dbReference type="Gene3D" id="1.20.1260.10">
    <property type="match status" value="1"/>
</dbReference>
<proteinExistence type="predicted"/>
<protein>
    <submittedName>
        <fullName evidence="2">Putative membrane protein</fullName>
    </submittedName>
</protein>
<feature type="domain" description="DUF4142" evidence="1">
    <location>
        <begin position="50"/>
        <end position="185"/>
    </location>
</feature>
<organism evidence="2 3">
    <name type="scientific">Brevundimonas viscosa</name>
    <dbReference type="NCBI Taxonomy" id="871741"/>
    <lineage>
        <taxon>Bacteria</taxon>
        <taxon>Pseudomonadati</taxon>
        <taxon>Pseudomonadota</taxon>
        <taxon>Alphaproteobacteria</taxon>
        <taxon>Caulobacterales</taxon>
        <taxon>Caulobacteraceae</taxon>
        <taxon>Brevundimonas</taxon>
    </lineage>
</organism>
<dbReference type="PANTHER" id="PTHR38593">
    <property type="entry name" value="BLR2558 PROTEIN"/>
    <property type="match status" value="1"/>
</dbReference>